<dbReference type="Proteomes" id="UP001231124">
    <property type="component" value="Unassembled WGS sequence"/>
</dbReference>
<dbReference type="Gene3D" id="2.60.40.1880">
    <property type="entry name" value="Invasion associated locus B (IalB) protein"/>
    <property type="match status" value="1"/>
</dbReference>
<organism evidence="2 3">
    <name type="scientific">Methylobacterium aerolatum</name>
    <dbReference type="NCBI Taxonomy" id="418708"/>
    <lineage>
        <taxon>Bacteria</taxon>
        <taxon>Pseudomonadati</taxon>
        <taxon>Pseudomonadota</taxon>
        <taxon>Alphaproteobacteria</taxon>
        <taxon>Hyphomicrobiales</taxon>
        <taxon>Methylobacteriaceae</taxon>
        <taxon>Methylobacterium</taxon>
    </lineage>
</organism>
<dbReference type="EMBL" id="JAUSVP010000003">
    <property type="protein sequence ID" value="MDQ0446772.1"/>
    <property type="molecule type" value="Genomic_DNA"/>
</dbReference>
<protein>
    <submittedName>
        <fullName evidence="2">Invasion protein IalB</fullName>
    </submittedName>
</protein>
<gene>
    <name evidence="2" type="ORF">QO012_001263</name>
</gene>
<sequence length="214" mass="22472">MPGGDARSRRRAAPPRRVLLLGVALAAGLAGGVRAEGLTLASLDRSGAPAPPPGDRLSVVRPFGPWTLRCEVSLSQNRRLCAVEQVLERPGGAVLWRVARASDESNVLVWSVPPAMDPAKGLRVSLGAYSLTIPNWTCRTACLALTRVTPPLEAMLLAATTVEMAYTTGDGRAVTLSGSMAGFREAVAAAAQDPFGKHPPHPATPHPAPARPRR</sequence>
<dbReference type="Pfam" id="PF06776">
    <property type="entry name" value="IalB"/>
    <property type="match status" value="1"/>
</dbReference>
<accession>A0ABU0HY14</accession>
<evidence type="ECO:0000256" key="1">
    <source>
        <dbReference type="SAM" id="MobiDB-lite"/>
    </source>
</evidence>
<comment type="caution">
    <text evidence="2">The sequence shown here is derived from an EMBL/GenBank/DDBJ whole genome shotgun (WGS) entry which is preliminary data.</text>
</comment>
<feature type="compositionally biased region" description="Pro residues" evidence="1">
    <location>
        <begin position="201"/>
        <end position="214"/>
    </location>
</feature>
<dbReference type="RefSeq" id="WP_238201553.1">
    <property type="nucleotide sequence ID" value="NZ_BPQE01000004.1"/>
</dbReference>
<dbReference type="InterPro" id="IPR038696">
    <property type="entry name" value="IalB_sf"/>
</dbReference>
<evidence type="ECO:0000313" key="3">
    <source>
        <dbReference type="Proteomes" id="UP001231124"/>
    </source>
</evidence>
<proteinExistence type="predicted"/>
<reference evidence="2 3" key="1">
    <citation type="submission" date="2023-07" db="EMBL/GenBank/DDBJ databases">
        <title>Genomic Encyclopedia of Type Strains, Phase IV (KMG-IV): sequencing the most valuable type-strain genomes for metagenomic binning, comparative biology and taxonomic classification.</title>
        <authorList>
            <person name="Goeker M."/>
        </authorList>
    </citation>
    <scope>NUCLEOTIDE SEQUENCE [LARGE SCALE GENOMIC DNA]</scope>
    <source>
        <strain evidence="2 3">DSM 19013</strain>
    </source>
</reference>
<feature type="region of interest" description="Disordered" evidence="1">
    <location>
        <begin position="191"/>
        <end position="214"/>
    </location>
</feature>
<evidence type="ECO:0000313" key="2">
    <source>
        <dbReference type="EMBL" id="MDQ0446772.1"/>
    </source>
</evidence>
<name>A0ABU0HY14_9HYPH</name>
<keyword evidence="3" id="KW-1185">Reference proteome</keyword>
<dbReference type="InterPro" id="IPR010642">
    <property type="entry name" value="Invasion_prot_B"/>
</dbReference>